<dbReference type="InterPro" id="IPR024445">
    <property type="entry name" value="Tnp_ISXO2-like"/>
</dbReference>
<dbReference type="EMBL" id="DF142847">
    <property type="protein sequence ID" value="GAA47654.1"/>
    <property type="molecule type" value="Genomic_DNA"/>
</dbReference>
<accession>G7Y3W8</accession>
<dbReference type="Proteomes" id="UP000008909">
    <property type="component" value="Unassembled WGS sequence"/>
</dbReference>
<dbReference type="Pfam" id="PF12762">
    <property type="entry name" value="DDE_Tnp_IS1595"/>
    <property type="match status" value="1"/>
</dbReference>
<protein>
    <recommendedName>
        <fullName evidence="1">ISXO2-like transposase domain-containing protein</fullName>
    </recommendedName>
</protein>
<dbReference type="PANTHER" id="PTHR47163:SF3">
    <property type="entry name" value="PROTEIN CBG18017"/>
    <property type="match status" value="1"/>
</dbReference>
<evidence type="ECO:0000313" key="3">
    <source>
        <dbReference type="Proteomes" id="UP000008909"/>
    </source>
</evidence>
<dbReference type="AlphaFoldDB" id="G7Y3W8"/>
<evidence type="ECO:0000259" key="1">
    <source>
        <dbReference type="Pfam" id="PF12762"/>
    </source>
</evidence>
<keyword evidence="3" id="KW-1185">Reference proteome</keyword>
<dbReference type="InterPro" id="IPR053164">
    <property type="entry name" value="IS1016-like_transposase"/>
</dbReference>
<feature type="non-terminal residue" evidence="2">
    <location>
        <position position="1"/>
    </location>
</feature>
<name>G7Y3W8_CLOSI</name>
<organism evidence="2 3">
    <name type="scientific">Clonorchis sinensis</name>
    <name type="common">Chinese liver fluke</name>
    <dbReference type="NCBI Taxonomy" id="79923"/>
    <lineage>
        <taxon>Eukaryota</taxon>
        <taxon>Metazoa</taxon>
        <taxon>Spiralia</taxon>
        <taxon>Lophotrochozoa</taxon>
        <taxon>Platyhelminthes</taxon>
        <taxon>Trematoda</taxon>
        <taxon>Digenea</taxon>
        <taxon>Opisthorchiida</taxon>
        <taxon>Opisthorchiata</taxon>
        <taxon>Opisthorchiidae</taxon>
        <taxon>Clonorchis</taxon>
    </lineage>
</organism>
<gene>
    <name evidence="2" type="ORF">CLF_100635</name>
</gene>
<reference key="2">
    <citation type="submission" date="2011-10" db="EMBL/GenBank/DDBJ databases">
        <title>The genome and transcriptome sequence of Clonorchis sinensis provide insights into the carcinogenic liver fluke.</title>
        <authorList>
            <person name="Wang X."/>
            <person name="Huang Y."/>
            <person name="Chen W."/>
            <person name="Liu H."/>
            <person name="Guo L."/>
            <person name="Chen Y."/>
            <person name="Luo F."/>
            <person name="Zhou W."/>
            <person name="Sun J."/>
            <person name="Mao Q."/>
            <person name="Liang P."/>
            <person name="Zhou C."/>
            <person name="Tian Y."/>
            <person name="Men J."/>
            <person name="Lv X."/>
            <person name="Huang L."/>
            <person name="Zhou J."/>
            <person name="Hu Y."/>
            <person name="Li R."/>
            <person name="Zhang F."/>
            <person name="Lei H."/>
            <person name="Li X."/>
            <person name="Hu X."/>
            <person name="Liang C."/>
            <person name="Xu J."/>
            <person name="Wu Z."/>
            <person name="Yu X."/>
        </authorList>
    </citation>
    <scope>NUCLEOTIDE SEQUENCE</scope>
    <source>
        <strain>Henan</strain>
    </source>
</reference>
<evidence type="ECO:0000313" key="2">
    <source>
        <dbReference type="EMBL" id="GAA47654.1"/>
    </source>
</evidence>
<feature type="domain" description="ISXO2-like transposase" evidence="1">
    <location>
        <begin position="8"/>
        <end position="108"/>
    </location>
</feature>
<proteinExistence type="predicted"/>
<sequence>IFGGICRETKEMFMYAVPGRTAATLMDTIQAGIAPGSIIISDMWASYQGIKTMIDMNYTNEMVNNTENFVDPTTGAHTQTIVYKMQNKRQCGTRRSLVDSYLCKFVWRRRYQKRTFSCKLLMMSQFHHLQ</sequence>
<reference evidence="2" key="1">
    <citation type="journal article" date="2011" name="Genome Biol.">
        <title>The draft genome of the carcinogenic human liver fluke Clonorchis sinensis.</title>
        <authorList>
            <person name="Wang X."/>
            <person name="Chen W."/>
            <person name="Huang Y."/>
            <person name="Sun J."/>
            <person name="Men J."/>
            <person name="Liu H."/>
            <person name="Luo F."/>
            <person name="Guo L."/>
            <person name="Lv X."/>
            <person name="Deng C."/>
            <person name="Zhou C."/>
            <person name="Fan Y."/>
            <person name="Li X."/>
            <person name="Huang L."/>
            <person name="Hu Y."/>
            <person name="Liang C."/>
            <person name="Hu X."/>
            <person name="Xu J."/>
            <person name="Yu X."/>
        </authorList>
    </citation>
    <scope>NUCLEOTIDE SEQUENCE [LARGE SCALE GENOMIC DNA]</scope>
    <source>
        <strain evidence="2">Henan</strain>
    </source>
</reference>
<dbReference type="PANTHER" id="PTHR47163">
    <property type="entry name" value="DDE_TNP_IS1595 DOMAIN-CONTAINING PROTEIN"/>
    <property type="match status" value="1"/>
</dbReference>